<dbReference type="GO" id="GO:0016020">
    <property type="term" value="C:membrane"/>
    <property type="evidence" value="ECO:0007669"/>
    <property type="project" value="UniProtKB-SubCell"/>
</dbReference>
<evidence type="ECO:0000259" key="9">
    <source>
        <dbReference type="PROSITE" id="PS50850"/>
    </source>
</evidence>
<evidence type="ECO:0000256" key="6">
    <source>
        <dbReference type="ARBA" id="ARBA00023136"/>
    </source>
</evidence>
<dbReference type="InterPro" id="IPR005828">
    <property type="entry name" value="MFS_sugar_transport-like"/>
</dbReference>
<dbReference type="InterPro" id="IPR020846">
    <property type="entry name" value="MFS_dom"/>
</dbReference>
<comment type="caution">
    <text evidence="10">The sequence shown here is derived from an EMBL/GenBank/DDBJ whole genome shotgun (WGS) entry which is preliminary data.</text>
</comment>
<dbReference type="VEuPathDB" id="FungiDB:AB675_493"/>
<accession>A0A0N0NSB2</accession>
<evidence type="ECO:0000256" key="7">
    <source>
        <dbReference type="SAM" id="MobiDB-lite"/>
    </source>
</evidence>
<sequence>MGFRLGPTRLKADASQRLQKPPKGHFFFAGQAHPRVEWTKKPKLRKLYFYCIILIFVNIANGFDGSMMNSLQSLPLWQEYFGHPTGQALGLFGSAMSLGSIAGFPIVPYSCDRLGRKLTVIIGSLIIILGAGLQAGALNYGMFWAGRIILGLGMVLSTTAGPLLCAEIAHPQDRAIITTFMGCSYAVGSFVASWVTFGTLKIQNNWAWRTPSLLQCWATIVVLCVIYWIPESPRFYMAKDNHDMALKILAKYHGEGDEHDPFVQLEYTEIKTALAMDKEFQRNSAWLDFLKTKGNRHRIALVIAIAVFGQWSGNGILAYYLKIVLDGVGIKTPNQQLGINGGSKTMSLLVNLVIAFFIDRAGRRPILMASTLGMTLFLCILTICSATYAGQPTGGKNIHLGRASVAVIYMYNFCYNLKTGMPLTYTTEIMPYGLRAKAAVVGGFATMVCVFFNQFVNPIALADLAWKYYIVYCVFLGFEIWFVYFFVVETRYVPMEEIARYFDGEEADVVGLTHAQQKGVMAEEGTATEIEDKKAITMTEVKRVQTGQWTARAALTALGATKTASAQTAVIYLGAASTVIAGLLTYFKSRNQPNRARQFRNALRGVRNKIDDKSHELHGLTPEQARAVAAGIIKQYNQALAEAAANYPDLWVTLGDLKRWLPTDDPFPDPKEGDGKGKPGATGTETGRKPNPLGQQGDGDSIHSQHSAPP</sequence>
<proteinExistence type="inferred from homology"/>
<dbReference type="PANTHER" id="PTHR48022:SF63">
    <property type="entry name" value="TRANSPORTER, PUTATIVE-RELATED"/>
    <property type="match status" value="1"/>
</dbReference>
<dbReference type="FunFam" id="1.20.1250.20:FF:000117">
    <property type="entry name" value="MFS hexose transporter"/>
    <property type="match status" value="1"/>
</dbReference>
<comment type="subcellular location">
    <subcellularLocation>
        <location evidence="1">Membrane</location>
        <topology evidence="1">Multi-pass membrane protein</topology>
    </subcellularLocation>
</comment>
<dbReference type="NCBIfam" id="NF033635">
    <property type="entry name" value="SLATT_fungal"/>
    <property type="match status" value="1"/>
</dbReference>
<dbReference type="PROSITE" id="PS50850">
    <property type="entry name" value="MFS"/>
    <property type="match status" value="1"/>
</dbReference>
<dbReference type="InterPro" id="IPR041622">
    <property type="entry name" value="SLATT_fungi"/>
</dbReference>
<feature type="transmembrane region" description="Helical" evidence="8">
    <location>
        <begin position="299"/>
        <end position="321"/>
    </location>
</feature>
<feature type="transmembrane region" description="Helical" evidence="8">
    <location>
        <begin position="212"/>
        <end position="229"/>
    </location>
</feature>
<reference evidence="10 11" key="1">
    <citation type="submission" date="2015-06" db="EMBL/GenBank/DDBJ databases">
        <title>Draft genome of the ant-associated black yeast Phialophora attae CBS 131958.</title>
        <authorList>
            <person name="Moreno L.F."/>
            <person name="Stielow B.J."/>
            <person name="de Hoog S."/>
            <person name="Vicente V.A."/>
            <person name="Weiss V.A."/>
            <person name="de Vries M."/>
            <person name="Cruz L.M."/>
            <person name="Souza E.M."/>
        </authorList>
    </citation>
    <scope>NUCLEOTIDE SEQUENCE [LARGE SCALE GENOMIC DNA]</scope>
    <source>
        <strain evidence="10 11">CBS 131958</strain>
    </source>
</reference>
<keyword evidence="4 8" id="KW-0812">Transmembrane</keyword>
<dbReference type="InterPro" id="IPR050360">
    <property type="entry name" value="MFS_Sugar_Transporters"/>
</dbReference>
<dbReference type="PROSITE" id="PS00216">
    <property type="entry name" value="SUGAR_TRANSPORT_1"/>
    <property type="match status" value="1"/>
</dbReference>
<name>A0A0N0NSB2_9EURO</name>
<dbReference type="EMBL" id="LFJN01000001">
    <property type="protein sequence ID" value="KPI46051.1"/>
    <property type="molecule type" value="Genomic_DNA"/>
</dbReference>
<evidence type="ECO:0000313" key="11">
    <source>
        <dbReference type="Proteomes" id="UP000038010"/>
    </source>
</evidence>
<dbReference type="PANTHER" id="PTHR48022">
    <property type="entry name" value="PLASTIDIC GLUCOSE TRANSPORTER 4"/>
    <property type="match status" value="1"/>
</dbReference>
<keyword evidence="5 8" id="KW-1133">Transmembrane helix</keyword>
<keyword evidence="11" id="KW-1185">Reference proteome</keyword>
<comment type="similarity">
    <text evidence="2">Belongs to the major facilitator superfamily. Sugar transporter (TC 2.A.1.1) family.</text>
</comment>
<evidence type="ECO:0000256" key="1">
    <source>
        <dbReference type="ARBA" id="ARBA00004141"/>
    </source>
</evidence>
<feature type="transmembrane region" description="Helical" evidence="8">
    <location>
        <begin position="341"/>
        <end position="359"/>
    </location>
</feature>
<protein>
    <submittedName>
        <fullName evidence="10">Lactose permease</fullName>
    </submittedName>
</protein>
<dbReference type="AlphaFoldDB" id="A0A0N0NSB2"/>
<evidence type="ECO:0000256" key="5">
    <source>
        <dbReference type="ARBA" id="ARBA00022989"/>
    </source>
</evidence>
<evidence type="ECO:0000256" key="8">
    <source>
        <dbReference type="SAM" id="Phobius"/>
    </source>
</evidence>
<feature type="transmembrane region" description="Helical" evidence="8">
    <location>
        <begin position="47"/>
        <end position="68"/>
    </location>
</feature>
<dbReference type="InterPro" id="IPR003663">
    <property type="entry name" value="Sugar/inositol_transpt"/>
</dbReference>
<dbReference type="GeneID" id="28736982"/>
<dbReference type="InterPro" id="IPR005829">
    <property type="entry name" value="Sugar_transporter_CS"/>
</dbReference>
<feature type="transmembrane region" description="Helical" evidence="8">
    <location>
        <begin position="88"/>
        <end position="106"/>
    </location>
</feature>
<evidence type="ECO:0000256" key="2">
    <source>
        <dbReference type="ARBA" id="ARBA00010992"/>
    </source>
</evidence>
<dbReference type="GO" id="GO:0005351">
    <property type="term" value="F:carbohydrate:proton symporter activity"/>
    <property type="evidence" value="ECO:0007669"/>
    <property type="project" value="TreeGrafter"/>
</dbReference>
<organism evidence="10 11">
    <name type="scientific">Cyphellophora attinorum</name>
    <dbReference type="NCBI Taxonomy" id="1664694"/>
    <lineage>
        <taxon>Eukaryota</taxon>
        <taxon>Fungi</taxon>
        <taxon>Dikarya</taxon>
        <taxon>Ascomycota</taxon>
        <taxon>Pezizomycotina</taxon>
        <taxon>Eurotiomycetes</taxon>
        <taxon>Chaetothyriomycetidae</taxon>
        <taxon>Chaetothyriales</taxon>
        <taxon>Cyphellophoraceae</taxon>
        <taxon>Cyphellophora</taxon>
    </lineage>
</organism>
<dbReference type="RefSeq" id="XP_018006014.1">
    <property type="nucleotide sequence ID" value="XM_018145113.1"/>
</dbReference>
<evidence type="ECO:0000313" key="10">
    <source>
        <dbReference type="EMBL" id="KPI46051.1"/>
    </source>
</evidence>
<feature type="domain" description="Major facilitator superfamily (MFS) profile" evidence="9">
    <location>
        <begin position="50"/>
        <end position="491"/>
    </location>
</feature>
<feature type="transmembrane region" description="Helical" evidence="8">
    <location>
        <begin position="366"/>
        <end position="388"/>
    </location>
</feature>
<evidence type="ECO:0000256" key="4">
    <source>
        <dbReference type="ARBA" id="ARBA00022692"/>
    </source>
</evidence>
<dbReference type="NCBIfam" id="TIGR00879">
    <property type="entry name" value="SP"/>
    <property type="match status" value="1"/>
</dbReference>
<evidence type="ECO:0000256" key="3">
    <source>
        <dbReference type="ARBA" id="ARBA00022448"/>
    </source>
</evidence>
<feature type="transmembrane region" description="Helical" evidence="8">
    <location>
        <begin position="569"/>
        <end position="587"/>
    </location>
</feature>
<feature type="transmembrane region" description="Helical" evidence="8">
    <location>
        <begin position="468"/>
        <end position="487"/>
    </location>
</feature>
<feature type="transmembrane region" description="Helical" evidence="8">
    <location>
        <begin position="144"/>
        <end position="164"/>
    </location>
</feature>
<dbReference type="Proteomes" id="UP000038010">
    <property type="component" value="Unassembled WGS sequence"/>
</dbReference>
<feature type="transmembrane region" description="Helical" evidence="8">
    <location>
        <begin position="176"/>
        <end position="200"/>
    </location>
</feature>
<dbReference type="SUPFAM" id="SSF103473">
    <property type="entry name" value="MFS general substrate transporter"/>
    <property type="match status" value="1"/>
</dbReference>
<keyword evidence="6 8" id="KW-0472">Membrane</keyword>
<feature type="transmembrane region" description="Helical" evidence="8">
    <location>
        <begin position="438"/>
        <end position="456"/>
    </location>
</feature>
<dbReference type="Gene3D" id="1.20.1250.20">
    <property type="entry name" value="MFS general substrate transporter like domains"/>
    <property type="match status" value="1"/>
</dbReference>
<feature type="compositionally biased region" description="Basic and acidic residues" evidence="7">
    <location>
        <begin position="663"/>
        <end position="677"/>
    </location>
</feature>
<dbReference type="InterPro" id="IPR036259">
    <property type="entry name" value="MFS_trans_sf"/>
</dbReference>
<gene>
    <name evidence="10" type="ORF">AB675_493</name>
</gene>
<dbReference type="OrthoDB" id="6133115at2759"/>
<feature type="region of interest" description="Disordered" evidence="7">
    <location>
        <begin position="663"/>
        <end position="710"/>
    </location>
</feature>
<dbReference type="Pfam" id="PF00083">
    <property type="entry name" value="Sugar_tr"/>
    <property type="match status" value="1"/>
</dbReference>
<feature type="transmembrane region" description="Helical" evidence="8">
    <location>
        <begin position="118"/>
        <end position="138"/>
    </location>
</feature>
<dbReference type="Pfam" id="PF18142">
    <property type="entry name" value="SLATT_fungal"/>
    <property type="match status" value="1"/>
</dbReference>
<keyword evidence="3" id="KW-0813">Transport</keyword>